<dbReference type="SMART" id="SM00487">
    <property type="entry name" value="DEXDc"/>
    <property type="match status" value="1"/>
</dbReference>
<keyword evidence="5" id="KW-0347">Helicase</keyword>
<dbReference type="InterPro" id="IPR000330">
    <property type="entry name" value="SNF2_N"/>
</dbReference>
<dbReference type="EMBL" id="MK072402">
    <property type="protein sequence ID" value="AYV84252.1"/>
    <property type="molecule type" value="Genomic_DNA"/>
</dbReference>
<dbReference type="Gene3D" id="3.40.50.300">
    <property type="entry name" value="P-loop containing nucleotide triphosphate hydrolases"/>
    <property type="match status" value="1"/>
</dbReference>
<dbReference type="InterPro" id="IPR038718">
    <property type="entry name" value="SNF2-like_sf"/>
</dbReference>
<feature type="domain" description="Helicase C-terminal" evidence="4">
    <location>
        <begin position="456"/>
        <end position="639"/>
    </location>
</feature>
<keyword evidence="2" id="KW-0812">Transmembrane</keyword>
<protein>
    <submittedName>
        <fullName evidence="5">DEAD/SNF2-like helicase</fullName>
    </submittedName>
</protein>
<dbReference type="PANTHER" id="PTHR45766">
    <property type="entry name" value="DNA ANNEALING HELICASE AND ENDONUCLEASE ZRANB3 FAMILY MEMBER"/>
    <property type="match status" value="1"/>
</dbReference>
<feature type="domain" description="Helicase ATP-binding" evidence="3">
    <location>
        <begin position="65"/>
        <end position="234"/>
    </location>
</feature>
<dbReference type="InterPro" id="IPR027417">
    <property type="entry name" value="P-loop_NTPase"/>
</dbReference>
<dbReference type="GO" id="GO:0005524">
    <property type="term" value="F:ATP binding"/>
    <property type="evidence" value="ECO:0007669"/>
    <property type="project" value="InterPro"/>
</dbReference>
<dbReference type="PROSITE" id="PS51192">
    <property type="entry name" value="HELICASE_ATP_BIND_1"/>
    <property type="match status" value="1"/>
</dbReference>
<dbReference type="Pfam" id="PF00271">
    <property type="entry name" value="Helicase_C"/>
    <property type="match status" value="1"/>
</dbReference>
<dbReference type="PROSITE" id="PS51194">
    <property type="entry name" value="HELICASE_CTER"/>
    <property type="match status" value="1"/>
</dbReference>
<keyword evidence="5" id="KW-0547">Nucleotide-binding</keyword>
<sequence>MSERQNRYVDLRINGRLFPSWVLKNYSKYKLPEIFREGGEDPCKEVEAGAKLELRKYQEFLVKYMDYRSPYRDILMYFSVGAGKTGTAIAIYNMLYNYHPAWNVFILLKATLRASTWIPALEDWLARDESEFRMKNIIFISYDSPIADRAFLDAIKNADSSKKSLYIIDEAHNFIRNVYTNINSRQGRRAQVIYDYIINDKRENEGVRVILMSGTPAINTPYELALMFNLLRPGIFPKSEATFNQIYVSTAGYQKLNDASKNMFERRIMGLVAYYIGATPDLYATKTIHYVDVVMSAYQAEIYTHFEEIEEAQARQARSRQGGSQTYKTYTRQAANFVFPNISQRITGESRPRPSKFRIDEKDAELVDEGKGKLKLEKGSVKAVNVLNYLKELNNYVNTFDEFLGKKQGDDEKAGYTILDDVRVWREKYKGNWEEFNRGEEKKSSLYGLMYMCSAKMLAIIFNVLKSPGSALVYSNYVLVEGLQIFKVYLKYFGYERFVDRGHGVDGFRYVEYHGGIDEKERFANLKAFNNPENKDGKLIKIIMISPAGAEGINLRNVRQVHLMEPYWHEVRMTQMTGRAIRQCSHKDLPIEERHVDIYRYKSIRKNSAKWTTDQFIEDLARGKEGLIQSFLDAMKEVAVDCVLNKSHNMMAQEYKCFQFDEPSLFENQIGPAYKEDVYDDMKVNNGSNDLNSVTVKIKVMRILAVIQTSMEDANGEAKYSEPKTYWYSQEYGTVYDEELYYAVGKVATDDDNIPKRLDRDTYIIDKLVPIPQIE</sequence>
<evidence type="ECO:0000259" key="4">
    <source>
        <dbReference type="PROSITE" id="PS51194"/>
    </source>
</evidence>
<organism evidence="5">
    <name type="scientific">Hyperionvirus sp</name>
    <dbReference type="NCBI Taxonomy" id="2487770"/>
    <lineage>
        <taxon>Viruses</taxon>
        <taxon>Varidnaviria</taxon>
        <taxon>Bamfordvirae</taxon>
        <taxon>Nucleocytoviricota</taxon>
        <taxon>Megaviricetes</taxon>
        <taxon>Imitervirales</taxon>
        <taxon>Mimiviridae</taxon>
        <taxon>Klosneuvirinae</taxon>
    </lineage>
</organism>
<keyword evidence="5" id="KW-0067">ATP-binding</keyword>
<proteinExistence type="predicted"/>
<keyword evidence="1" id="KW-0378">Hydrolase</keyword>
<evidence type="ECO:0000256" key="2">
    <source>
        <dbReference type="SAM" id="Phobius"/>
    </source>
</evidence>
<keyword evidence="2" id="KW-1133">Transmembrane helix</keyword>
<keyword evidence="2" id="KW-0472">Membrane</keyword>
<dbReference type="InterPro" id="IPR014001">
    <property type="entry name" value="Helicase_ATP-bd"/>
</dbReference>
<dbReference type="GO" id="GO:0004386">
    <property type="term" value="F:helicase activity"/>
    <property type="evidence" value="ECO:0007669"/>
    <property type="project" value="UniProtKB-KW"/>
</dbReference>
<evidence type="ECO:0000256" key="1">
    <source>
        <dbReference type="ARBA" id="ARBA00022801"/>
    </source>
</evidence>
<dbReference type="PANTHER" id="PTHR45766:SF6">
    <property type="entry name" value="SWI_SNF-RELATED MATRIX-ASSOCIATED ACTIN-DEPENDENT REGULATOR OF CHROMATIN SUBFAMILY A-LIKE PROTEIN 1"/>
    <property type="match status" value="1"/>
</dbReference>
<accession>A0A3G5AAV9</accession>
<gene>
    <name evidence="5" type="ORF">Hyperionvirus20_30</name>
</gene>
<dbReference type="Pfam" id="PF00176">
    <property type="entry name" value="SNF2-rel_dom"/>
    <property type="match status" value="1"/>
</dbReference>
<dbReference type="InterPro" id="IPR001650">
    <property type="entry name" value="Helicase_C-like"/>
</dbReference>
<dbReference type="SMART" id="SM00490">
    <property type="entry name" value="HELICc"/>
    <property type="match status" value="1"/>
</dbReference>
<feature type="transmembrane region" description="Helical" evidence="2">
    <location>
        <begin position="74"/>
        <end position="95"/>
    </location>
</feature>
<dbReference type="SUPFAM" id="SSF52540">
    <property type="entry name" value="P-loop containing nucleoside triphosphate hydrolases"/>
    <property type="match status" value="2"/>
</dbReference>
<evidence type="ECO:0000259" key="3">
    <source>
        <dbReference type="PROSITE" id="PS51192"/>
    </source>
</evidence>
<evidence type="ECO:0000313" key="5">
    <source>
        <dbReference type="EMBL" id="AYV84252.1"/>
    </source>
</evidence>
<dbReference type="Gene3D" id="3.40.50.10810">
    <property type="entry name" value="Tandem AAA-ATPase domain"/>
    <property type="match status" value="1"/>
</dbReference>
<dbReference type="GO" id="GO:0016787">
    <property type="term" value="F:hydrolase activity"/>
    <property type="evidence" value="ECO:0007669"/>
    <property type="project" value="UniProtKB-KW"/>
</dbReference>
<name>A0A3G5AAV9_9VIRU</name>
<reference evidence="5" key="1">
    <citation type="submission" date="2018-10" db="EMBL/GenBank/DDBJ databases">
        <title>Hidden diversity of soil giant viruses.</title>
        <authorList>
            <person name="Schulz F."/>
            <person name="Alteio L."/>
            <person name="Goudeau D."/>
            <person name="Ryan E.M."/>
            <person name="Malmstrom R.R."/>
            <person name="Blanchard J."/>
            <person name="Woyke T."/>
        </authorList>
    </citation>
    <scope>NUCLEOTIDE SEQUENCE</scope>
    <source>
        <strain evidence="5">HYV1</strain>
    </source>
</reference>